<dbReference type="RefSeq" id="XP_016595795.1">
    <property type="nucleotide sequence ID" value="XM_016743073.1"/>
</dbReference>
<feature type="compositionally biased region" description="Polar residues" evidence="1">
    <location>
        <begin position="15"/>
        <end position="25"/>
    </location>
</feature>
<dbReference type="AlphaFoldDB" id="A0A0A2JEI3"/>
<reference evidence="3 4" key="1">
    <citation type="journal article" date="2015" name="Mol. Plant Microbe Interact.">
        <title>Genome, transcriptome, and functional analyses of Penicillium expansum provide new insights into secondary metabolism and pathogenicity.</title>
        <authorList>
            <person name="Ballester A.R."/>
            <person name="Marcet-Houben M."/>
            <person name="Levin E."/>
            <person name="Sela N."/>
            <person name="Selma-Lazaro C."/>
            <person name="Carmona L."/>
            <person name="Wisniewski M."/>
            <person name="Droby S."/>
            <person name="Gonzalez-Candelas L."/>
            <person name="Gabaldon T."/>
        </authorList>
    </citation>
    <scope>NUCLEOTIDE SEQUENCE [LARGE SCALE GENOMIC DNA]</scope>
    <source>
        <strain evidence="3 4">MD-8</strain>
    </source>
</reference>
<feature type="region of interest" description="Disordered" evidence="1">
    <location>
        <begin position="405"/>
        <end position="428"/>
    </location>
</feature>
<evidence type="ECO:0000313" key="3">
    <source>
        <dbReference type="EMBL" id="KGO53156.1"/>
    </source>
</evidence>
<feature type="domain" description="HNH nuclease" evidence="2">
    <location>
        <begin position="182"/>
        <end position="244"/>
    </location>
</feature>
<keyword evidence="4" id="KW-1185">Reference proteome</keyword>
<dbReference type="HOGENOM" id="CLU_051391_1_0_1"/>
<proteinExistence type="predicted"/>
<gene>
    <name evidence="3" type="ORF">PEX2_057990</name>
</gene>
<dbReference type="PhylomeDB" id="A0A0A2JEI3"/>
<protein>
    <recommendedName>
        <fullName evidence="2">HNH nuclease domain-containing protein</fullName>
    </recommendedName>
</protein>
<feature type="compositionally biased region" description="Acidic residues" evidence="1">
    <location>
        <begin position="415"/>
        <end position="428"/>
    </location>
</feature>
<dbReference type="Proteomes" id="UP000030143">
    <property type="component" value="Unassembled WGS sequence"/>
</dbReference>
<dbReference type="STRING" id="27334.A0A0A2JEI3"/>
<feature type="region of interest" description="Disordered" evidence="1">
    <location>
        <begin position="1"/>
        <end position="25"/>
    </location>
</feature>
<dbReference type="OrthoDB" id="5386595at2759"/>
<dbReference type="EMBL" id="JQFZ01000252">
    <property type="protein sequence ID" value="KGO53156.1"/>
    <property type="molecule type" value="Genomic_DNA"/>
</dbReference>
<evidence type="ECO:0000259" key="2">
    <source>
        <dbReference type="Pfam" id="PF13391"/>
    </source>
</evidence>
<evidence type="ECO:0000256" key="1">
    <source>
        <dbReference type="SAM" id="MobiDB-lite"/>
    </source>
</evidence>
<comment type="caution">
    <text evidence="3">The sequence shown here is derived from an EMBL/GenBank/DDBJ whole genome shotgun (WGS) entry which is preliminary data.</text>
</comment>
<accession>A0A0A2JEI3</accession>
<sequence>MASHAPVEDPCDSIESPQASDSESTIKALKKRKVEVERDILYARKEWKTLGLFDQNYWSQAVEVERLSVQREIIDRKISQGSFSGEEIYWKATEEAKSILERINAHRQAEKICDARATRLGEDKPQRTLRASFMRLFTTSKMGINISWTGAGKRKRSDQSEWKRTMIDAYNAKHPDQNWLWCPITHQWRASHSVVAAHLFGYMHGQATMDAIFGKGRGIFSPRNGLLVSLEFERYFDSGKIVIVPDIGEDAGISEMLNWLNRKPREFKIKILDQDWNHLDNMVDDKSGLTYRNLDNRSLKFISDFRPAARYLYFHYCVQVLRRAWQYTKDTDKTEAAKDHAVNVLHGTNGKLFWGTPGRYLPRNMLLALVEELGHEYEPLLKGAASSTSADSDMLLELAANQTKARRKSLSEDLFRDEDPDIDDIDDE</sequence>
<dbReference type="InterPro" id="IPR003615">
    <property type="entry name" value="HNH_nuc"/>
</dbReference>
<dbReference type="GeneID" id="27678492"/>
<dbReference type="VEuPathDB" id="FungiDB:PEXP_034640"/>
<organism evidence="3 4">
    <name type="scientific">Penicillium expansum</name>
    <name type="common">Blue mold rot fungus</name>
    <dbReference type="NCBI Taxonomy" id="27334"/>
    <lineage>
        <taxon>Eukaryota</taxon>
        <taxon>Fungi</taxon>
        <taxon>Dikarya</taxon>
        <taxon>Ascomycota</taxon>
        <taxon>Pezizomycotina</taxon>
        <taxon>Eurotiomycetes</taxon>
        <taxon>Eurotiomycetidae</taxon>
        <taxon>Eurotiales</taxon>
        <taxon>Aspergillaceae</taxon>
        <taxon>Penicillium</taxon>
    </lineage>
</organism>
<dbReference type="Pfam" id="PF13391">
    <property type="entry name" value="HNH_2"/>
    <property type="match status" value="1"/>
</dbReference>
<name>A0A0A2JEI3_PENEN</name>
<evidence type="ECO:0000313" key="4">
    <source>
        <dbReference type="Proteomes" id="UP000030143"/>
    </source>
</evidence>